<gene>
    <name evidence="1" type="ORF">SISNIDRAFT_468628</name>
</gene>
<accession>A0A164R4V0</accession>
<name>A0A164R4V0_9AGAM</name>
<reference evidence="1 2" key="1">
    <citation type="journal article" date="2016" name="Mol. Biol. Evol.">
        <title>Comparative Genomics of Early-Diverging Mushroom-Forming Fungi Provides Insights into the Origins of Lignocellulose Decay Capabilities.</title>
        <authorList>
            <person name="Nagy L.G."/>
            <person name="Riley R."/>
            <person name="Tritt A."/>
            <person name="Adam C."/>
            <person name="Daum C."/>
            <person name="Floudas D."/>
            <person name="Sun H."/>
            <person name="Yadav J.S."/>
            <person name="Pangilinan J."/>
            <person name="Larsson K.H."/>
            <person name="Matsuura K."/>
            <person name="Barry K."/>
            <person name="Labutti K."/>
            <person name="Kuo R."/>
            <person name="Ohm R.A."/>
            <person name="Bhattacharya S.S."/>
            <person name="Shirouzu T."/>
            <person name="Yoshinaga Y."/>
            <person name="Martin F.M."/>
            <person name="Grigoriev I.V."/>
            <person name="Hibbett D.S."/>
        </authorList>
    </citation>
    <scope>NUCLEOTIDE SEQUENCE [LARGE SCALE GENOMIC DNA]</scope>
    <source>
        <strain evidence="1 2">HHB9708</strain>
    </source>
</reference>
<evidence type="ECO:0000313" key="1">
    <source>
        <dbReference type="EMBL" id="KZS90255.1"/>
    </source>
</evidence>
<proteinExistence type="predicted"/>
<dbReference type="Proteomes" id="UP000076722">
    <property type="component" value="Unassembled WGS sequence"/>
</dbReference>
<dbReference type="EMBL" id="KV419422">
    <property type="protein sequence ID" value="KZS90255.1"/>
    <property type="molecule type" value="Genomic_DNA"/>
</dbReference>
<evidence type="ECO:0000313" key="2">
    <source>
        <dbReference type="Proteomes" id="UP000076722"/>
    </source>
</evidence>
<protein>
    <recommendedName>
        <fullName evidence="3">Fucose-specific lectin</fullName>
    </recommendedName>
</protein>
<sequence length="312" mass="34087">MKKPHIRVYYQGSNFSVHEVKWDNGAWKPGSQPVFTVNSKTPLAAIAYPRDDNIIPPANPAIHIYYIDQSGGSPQIKDWVKSEGIDVWSYNGIVPTCNLSSLSALAATEYSDPYIRLYYQDTSGCIRECRWSSETKKWTDGGDSIISRGQPLPGTPIGADTDNTHDLGVVTVAWLDEDQKLAGASVYNEYDDPSHCEALELPDCPASKSGSITVTMWSTSKIHIYYDGDNDGIQKIEKVGKNRSSGWRGPINSFTGDITNPNVDGQGALASAAFAPGNAGDHVGSVFYQPVGNNNIVEYYEFSARCVVTFPT</sequence>
<dbReference type="AlphaFoldDB" id="A0A164R4V0"/>
<dbReference type="SUPFAM" id="SSF89372">
    <property type="entry name" value="Fucose-specific lectin"/>
    <property type="match status" value="1"/>
</dbReference>
<organism evidence="1 2">
    <name type="scientific">Sistotremastrum niveocremeum HHB9708</name>
    <dbReference type="NCBI Taxonomy" id="1314777"/>
    <lineage>
        <taxon>Eukaryota</taxon>
        <taxon>Fungi</taxon>
        <taxon>Dikarya</taxon>
        <taxon>Basidiomycota</taxon>
        <taxon>Agaricomycotina</taxon>
        <taxon>Agaricomycetes</taxon>
        <taxon>Sistotremastrales</taxon>
        <taxon>Sistotremastraceae</taxon>
        <taxon>Sertulicium</taxon>
        <taxon>Sertulicium niveocremeum</taxon>
    </lineage>
</organism>
<dbReference type="Gene3D" id="2.120.10.70">
    <property type="entry name" value="Fucose-specific lectin"/>
    <property type="match status" value="1"/>
</dbReference>
<evidence type="ECO:0008006" key="3">
    <source>
        <dbReference type="Google" id="ProtNLM"/>
    </source>
</evidence>
<keyword evidence="2" id="KW-1185">Reference proteome</keyword>